<dbReference type="GO" id="GO:0052856">
    <property type="term" value="F:NAD(P)HX epimerase activity"/>
    <property type="evidence" value="ECO:0007669"/>
    <property type="project" value="TreeGrafter"/>
</dbReference>
<keyword evidence="2 6" id="KW-0067">ATP-binding</keyword>
<dbReference type="InterPro" id="IPR000631">
    <property type="entry name" value="CARKD"/>
</dbReference>
<evidence type="ECO:0000313" key="8">
    <source>
        <dbReference type="EMBL" id="MDY5154839.1"/>
    </source>
</evidence>
<feature type="binding site" evidence="6">
    <location>
        <position position="214"/>
    </location>
    <ligand>
        <name>AMP</name>
        <dbReference type="ChEBI" id="CHEBI:456215"/>
    </ligand>
</feature>
<evidence type="ECO:0000256" key="4">
    <source>
        <dbReference type="ARBA" id="ARBA00023027"/>
    </source>
</evidence>
<feature type="domain" description="YjeF C-terminal" evidence="7">
    <location>
        <begin position="8"/>
        <end position="314"/>
    </location>
</feature>
<accession>A0AAW9HT59</accession>
<dbReference type="PROSITE" id="PS51383">
    <property type="entry name" value="YJEF_C_3"/>
    <property type="match status" value="1"/>
</dbReference>
<dbReference type="PANTHER" id="PTHR12592:SF0">
    <property type="entry name" value="ATP-DEPENDENT (S)-NAD(P)H-HYDRATE DEHYDRATASE"/>
    <property type="match status" value="1"/>
</dbReference>
<sequence>MPTPYCLKLEDVVAGIPVPGPHDHKYTRGVVGVVAGSKDYIGAGILCTLGANFSGAGMVRYLGSSSVFEHIVGRCPEVVRMPGTVHAYTLGSGNPRGVVEYLHIASRQKIALVVDAGAIKYLGDFLIDGEEFPAPTIMTPHAGEMEKFCAQMKIGDGWDRAFIEGNAAQVALEVARCTGVTVLLKGCADIVADPQGRVYTIPSATPWRAVAGAGDVLAGLLGGLLATHVAKNTVDNVALIVAVAAYMHSAAAASASGTILPWEKSLAIMDVLGPEVLDYPNAQMPLPTLMEENKGGPIVASNIAEHITRAVRMAFEAHCEIGNAKDAC</sequence>
<comment type="catalytic activity">
    <reaction evidence="6">
        <text>(6S)-NADHX + ADP = AMP + phosphate + NADH + H(+)</text>
        <dbReference type="Rhea" id="RHEA:32223"/>
        <dbReference type="ChEBI" id="CHEBI:15378"/>
        <dbReference type="ChEBI" id="CHEBI:43474"/>
        <dbReference type="ChEBI" id="CHEBI:57945"/>
        <dbReference type="ChEBI" id="CHEBI:64074"/>
        <dbReference type="ChEBI" id="CHEBI:456215"/>
        <dbReference type="ChEBI" id="CHEBI:456216"/>
        <dbReference type="EC" id="4.2.1.136"/>
    </reaction>
</comment>
<evidence type="ECO:0000256" key="1">
    <source>
        <dbReference type="ARBA" id="ARBA00022741"/>
    </source>
</evidence>
<name>A0AAW9HT59_9ACTO</name>
<dbReference type="Gene3D" id="3.40.1190.20">
    <property type="match status" value="1"/>
</dbReference>
<evidence type="ECO:0000256" key="3">
    <source>
        <dbReference type="ARBA" id="ARBA00022857"/>
    </source>
</evidence>
<evidence type="ECO:0000313" key="9">
    <source>
        <dbReference type="Proteomes" id="UP001281731"/>
    </source>
</evidence>
<evidence type="ECO:0000259" key="7">
    <source>
        <dbReference type="PROSITE" id="PS51383"/>
    </source>
</evidence>
<dbReference type="CDD" id="cd01171">
    <property type="entry name" value="YXKO-related"/>
    <property type="match status" value="1"/>
</dbReference>
<dbReference type="SUPFAM" id="SSF53613">
    <property type="entry name" value="Ribokinase-like"/>
    <property type="match status" value="1"/>
</dbReference>
<dbReference type="AlphaFoldDB" id="A0AAW9HT59"/>
<comment type="catalytic activity">
    <reaction evidence="6">
        <text>(6S)-NADPHX + ADP = AMP + phosphate + NADPH + H(+)</text>
        <dbReference type="Rhea" id="RHEA:32235"/>
        <dbReference type="ChEBI" id="CHEBI:15378"/>
        <dbReference type="ChEBI" id="CHEBI:43474"/>
        <dbReference type="ChEBI" id="CHEBI:57783"/>
        <dbReference type="ChEBI" id="CHEBI:64076"/>
        <dbReference type="ChEBI" id="CHEBI:456215"/>
        <dbReference type="ChEBI" id="CHEBI:456216"/>
        <dbReference type="EC" id="4.2.1.136"/>
    </reaction>
</comment>
<protein>
    <recommendedName>
        <fullName evidence="6">ADP-dependent (S)-NAD(P)H-hydrate dehydratase</fullName>
        <ecNumber evidence="6">4.2.1.136</ecNumber>
    </recommendedName>
    <alternativeName>
        <fullName evidence="6">ADP-dependent NAD(P)HX dehydratase</fullName>
    </alternativeName>
</protein>
<dbReference type="GO" id="GO:0110051">
    <property type="term" value="P:metabolite repair"/>
    <property type="evidence" value="ECO:0007669"/>
    <property type="project" value="TreeGrafter"/>
</dbReference>
<comment type="function">
    <text evidence="6">Catalyzes the dehydration of the S-form of NAD(P)HX at the expense of ADP, which is converted to AMP. Together with NAD(P)HX epimerase, which catalyzes the epimerization of the S- and R-forms, the enzyme allows the repair of both epimers of NAD(P)HX, a damaged form of NAD(P)H that is a result of enzymatic or heat-dependent hydration.</text>
</comment>
<dbReference type="InterPro" id="IPR029056">
    <property type="entry name" value="Ribokinase-like"/>
</dbReference>
<dbReference type="EMBL" id="JAWNGC010000003">
    <property type="protein sequence ID" value="MDY5154839.1"/>
    <property type="molecule type" value="Genomic_DNA"/>
</dbReference>
<comment type="cofactor">
    <cofactor evidence="6">
        <name>Mg(2+)</name>
        <dbReference type="ChEBI" id="CHEBI:18420"/>
    </cofactor>
</comment>
<evidence type="ECO:0000256" key="6">
    <source>
        <dbReference type="HAMAP-Rule" id="MF_01965"/>
    </source>
</evidence>
<dbReference type="InterPro" id="IPR017953">
    <property type="entry name" value="Carbohydrate_kinase_pred_CS"/>
</dbReference>
<dbReference type="RefSeq" id="WP_320756450.1">
    <property type="nucleotide sequence ID" value="NZ_JAWNGC010000003.1"/>
</dbReference>
<feature type="binding site" evidence="6">
    <location>
        <position position="215"/>
    </location>
    <ligand>
        <name>(6S)-NADPHX</name>
        <dbReference type="ChEBI" id="CHEBI:64076"/>
    </ligand>
</feature>
<reference evidence="8" key="1">
    <citation type="submission" date="2023-10" db="EMBL/GenBank/DDBJ databases">
        <title>Whole Genome based description of the genera Actinobaculum and Actinotignum reveals a complex phylogenetic relationship within the species included in the genus Actinotignum.</title>
        <authorList>
            <person name="Jensen C.S."/>
            <person name="Dargis R."/>
            <person name="Kemp M."/>
            <person name="Christensen J.J."/>
        </authorList>
    </citation>
    <scope>NUCLEOTIDE SEQUENCE</scope>
    <source>
        <strain evidence="8">SLA_B511</strain>
    </source>
</reference>
<comment type="caution">
    <text evidence="6">Lacks conserved residue(s) required for the propagation of feature annotation.</text>
</comment>
<evidence type="ECO:0000256" key="5">
    <source>
        <dbReference type="ARBA" id="ARBA00023239"/>
    </source>
</evidence>
<keyword evidence="3 6" id="KW-0521">NADP</keyword>
<feature type="binding site" evidence="6">
    <location>
        <position position="141"/>
    </location>
    <ligand>
        <name>(6S)-NADPHX</name>
        <dbReference type="ChEBI" id="CHEBI:64076"/>
    </ligand>
</feature>
<dbReference type="Pfam" id="PF01256">
    <property type="entry name" value="Carb_kinase"/>
    <property type="match status" value="1"/>
</dbReference>
<organism evidence="8 9">
    <name type="scientific">Actinotignum urinale</name>
    <dbReference type="NCBI Taxonomy" id="190146"/>
    <lineage>
        <taxon>Bacteria</taxon>
        <taxon>Bacillati</taxon>
        <taxon>Actinomycetota</taxon>
        <taxon>Actinomycetes</taxon>
        <taxon>Actinomycetales</taxon>
        <taxon>Actinomycetaceae</taxon>
        <taxon>Actinotignum</taxon>
    </lineage>
</organism>
<feature type="binding site" evidence="6">
    <location>
        <position position="93"/>
    </location>
    <ligand>
        <name>(6S)-NADPHX</name>
        <dbReference type="ChEBI" id="CHEBI:64076"/>
    </ligand>
</feature>
<feature type="binding site" evidence="6">
    <location>
        <position position="43"/>
    </location>
    <ligand>
        <name>(6S)-NADPHX</name>
        <dbReference type="ChEBI" id="CHEBI:64076"/>
    </ligand>
</feature>
<dbReference type="GO" id="GO:0005524">
    <property type="term" value="F:ATP binding"/>
    <property type="evidence" value="ECO:0007669"/>
    <property type="project" value="UniProtKB-KW"/>
</dbReference>
<keyword evidence="1 6" id="KW-0547">Nucleotide-binding</keyword>
<gene>
    <name evidence="6" type="primary">nnrD</name>
    <name evidence="8" type="ORF">R6G80_03745</name>
</gene>
<dbReference type="GO" id="GO:0046496">
    <property type="term" value="P:nicotinamide nucleotide metabolic process"/>
    <property type="evidence" value="ECO:0007669"/>
    <property type="project" value="UniProtKB-UniRule"/>
</dbReference>
<comment type="similarity">
    <text evidence="6">Belongs to the NnrD/CARKD family.</text>
</comment>
<proteinExistence type="inferred from homology"/>
<dbReference type="GO" id="GO:0052855">
    <property type="term" value="F:ADP-dependent NAD(P)H-hydrate dehydratase activity"/>
    <property type="evidence" value="ECO:0007669"/>
    <property type="project" value="UniProtKB-UniRule"/>
</dbReference>
<keyword evidence="4 6" id="KW-0520">NAD</keyword>
<dbReference type="PROSITE" id="PS01050">
    <property type="entry name" value="YJEF_C_2"/>
    <property type="match status" value="1"/>
</dbReference>
<keyword evidence="5 6" id="KW-0456">Lyase</keyword>
<dbReference type="HAMAP" id="MF_01965">
    <property type="entry name" value="NADHX_dehydratase"/>
    <property type="match status" value="1"/>
</dbReference>
<dbReference type="PANTHER" id="PTHR12592">
    <property type="entry name" value="ATP-DEPENDENT (S)-NAD(P)H-HYDRATE DEHYDRATASE FAMILY MEMBER"/>
    <property type="match status" value="1"/>
</dbReference>
<dbReference type="EC" id="4.2.1.136" evidence="6"/>
<comment type="caution">
    <text evidence="8">The sequence shown here is derived from an EMBL/GenBank/DDBJ whole genome shotgun (WGS) entry which is preliminary data.</text>
</comment>
<evidence type="ECO:0000256" key="2">
    <source>
        <dbReference type="ARBA" id="ARBA00022840"/>
    </source>
</evidence>
<comment type="subunit">
    <text evidence="6">Homotetramer.</text>
</comment>
<dbReference type="Proteomes" id="UP001281731">
    <property type="component" value="Unassembled WGS sequence"/>
</dbReference>